<dbReference type="AlphaFoldDB" id="A0A8C4DEC8"/>
<dbReference type="Proteomes" id="UP000694389">
    <property type="component" value="Unassembled WGS sequence"/>
</dbReference>
<reference evidence="2" key="2">
    <citation type="submission" date="2025-09" db="UniProtKB">
        <authorList>
            <consortium name="Ensembl"/>
        </authorList>
    </citation>
    <scope>IDENTIFICATION</scope>
</reference>
<organism evidence="2 3">
    <name type="scientific">Dicentrarchus labrax</name>
    <name type="common">European seabass</name>
    <name type="synonym">Morone labrax</name>
    <dbReference type="NCBI Taxonomy" id="13489"/>
    <lineage>
        <taxon>Eukaryota</taxon>
        <taxon>Metazoa</taxon>
        <taxon>Chordata</taxon>
        <taxon>Craniata</taxon>
        <taxon>Vertebrata</taxon>
        <taxon>Euteleostomi</taxon>
        <taxon>Actinopterygii</taxon>
        <taxon>Neopterygii</taxon>
        <taxon>Teleostei</taxon>
        <taxon>Neoteleostei</taxon>
        <taxon>Acanthomorphata</taxon>
        <taxon>Eupercaria</taxon>
        <taxon>Moronidae</taxon>
        <taxon>Dicentrarchus</taxon>
    </lineage>
</organism>
<sequence length="42" mass="4669">MGVEVQTISPGDERTFRKKGQTCVHPSLPLTLIAWQTNSSRV</sequence>
<reference evidence="2" key="1">
    <citation type="submission" date="2025-08" db="UniProtKB">
        <authorList>
            <consortium name="Ensembl"/>
        </authorList>
    </citation>
    <scope>IDENTIFICATION</scope>
</reference>
<evidence type="ECO:0000256" key="1">
    <source>
        <dbReference type="SAM" id="MobiDB-lite"/>
    </source>
</evidence>
<feature type="region of interest" description="Disordered" evidence="1">
    <location>
        <begin position="1"/>
        <end position="20"/>
    </location>
</feature>
<name>A0A8C4DEC8_DICLA</name>
<dbReference type="Ensembl" id="ENSDLAT00005002845.2">
    <property type="protein sequence ID" value="ENSDLAP00005002755.1"/>
    <property type="gene ID" value="ENSDLAG00005001200.2"/>
</dbReference>
<evidence type="ECO:0000313" key="2">
    <source>
        <dbReference type="Ensembl" id="ENSDLAP00005002755.1"/>
    </source>
</evidence>
<keyword evidence="3" id="KW-1185">Reference proteome</keyword>
<accession>A0A8C4DEC8</accession>
<protein>
    <submittedName>
        <fullName evidence="2">Uncharacterized protein</fullName>
    </submittedName>
</protein>
<proteinExistence type="predicted"/>
<evidence type="ECO:0000313" key="3">
    <source>
        <dbReference type="Proteomes" id="UP000694389"/>
    </source>
</evidence>